<evidence type="ECO:0000313" key="2">
    <source>
        <dbReference type="Proteomes" id="UP000756921"/>
    </source>
</evidence>
<reference evidence="1" key="1">
    <citation type="journal article" date="2020" name="Mol. Plant Microbe Interact.">
        <title>Genome Sequence of the Biocontrol Agent Coniothyrium minitans strain Conio (IMI 134523).</title>
        <authorList>
            <person name="Patel D."/>
            <person name="Shittu T.A."/>
            <person name="Baroncelli R."/>
            <person name="Muthumeenakshi S."/>
            <person name="Osborne T.H."/>
            <person name="Janganan T.K."/>
            <person name="Sreenivasaprasad S."/>
        </authorList>
    </citation>
    <scope>NUCLEOTIDE SEQUENCE</scope>
    <source>
        <strain evidence="1">Conio</strain>
    </source>
</reference>
<gene>
    <name evidence="1" type="ORF">PMIN01_05240</name>
</gene>
<proteinExistence type="predicted"/>
<dbReference type="EMBL" id="WJXW01000004">
    <property type="protein sequence ID" value="KAF9737461.1"/>
    <property type="molecule type" value="Genomic_DNA"/>
</dbReference>
<name>A0A9P6GLJ7_9PLEO</name>
<sequence>MDFNTPPPRPSSSAHTLSTATTTLNAFLYPPSTPGIPFRTHLRMALRERVRELTRYFKLFRYGDPTQGVPSNEWIVEQPVEYLPGDPQMERYLEELREEMMVIWQDLLTMDEYFSIRGSWAAKERRDARAWAEREEVMGGF</sequence>
<accession>A0A9P6GLJ7</accession>
<keyword evidence="2" id="KW-1185">Reference proteome</keyword>
<protein>
    <submittedName>
        <fullName evidence="1">Uncharacterized protein</fullName>
    </submittedName>
</protein>
<comment type="caution">
    <text evidence="1">The sequence shown here is derived from an EMBL/GenBank/DDBJ whole genome shotgun (WGS) entry which is preliminary data.</text>
</comment>
<dbReference type="OrthoDB" id="10595398at2759"/>
<dbReference type="Proteomes" id="UP000756921">
    <property type="component" value="Unassembled WGS sequence"/>
</dbReference>
<dbReference type="AlphaFoldDB" id="A0A9P6GLJ7"/>
<evidence type="ECO:0000313" key="1">
    <source>
        <dbReference type="EMBL" id="KAF9737461.1"/>
    </source>
</evidence>
<organism evidence="1 2">
    <name type="scientific">Paraphaeosphaeria minitans</name>
    <dbReference type="NCBI Taxonomy" id="565426"/>
    <lineage>
        <taxon>Eukaryota</taxon>
        <taxon>Fungi</taxon>
        <taxon>Dikarya</taxon>
        <taxon>Ascomycota</taxon>
        <taxon>Pezizomycotina</taxon>
        <taxon>Dothideomycetes</taxon>
        <taxon>Pleosporomycetidae</taxon>
        <taxon>Pleosporales</taxon>
        <taxon>Massarineae</taxon>
        <taxon>Didymosphaeriaceae</taxon>
        <taxon>Paraphaeosphaeria</taxon>
    </lineage>
</organism>